<accession>A0A3B1JX19</accession>
<dbReference type="FunFam" id="3.30.160.60:FF:000446">
    <property type="entry name" value="Zinc finger protein"/>
    <property type="match status" value="1"/>
</dbReference>
<dbReference type="Pfam" id="PF00096">
    <property type="entry name" value="zf-C2H2"/>
    <property type="match status" value="6"/>
</dbReference>
<feature type="domain" description="C2H2-type" evidence="9">
    <location>
        <begin position="362"/>
        <end position="389"/>
    </location>
</feature>
<dbReference type="InterPro" id="IPR013087">
    <property type="entry name" value="Znf_C2H2_type"/>
</dbReference>
<reference evidence="10" key="3">
    <citation type="submission" date="2025-08" db="UniProtKB">
        <authorList>
            <consortium name="Ensembl"/>
        </authorList>
    </citation>
    <scope>IDENTIFICATION</scope>
</reference>
<keyword evidence="4" id="KW-0862">Zinc</keyword>
<dbReference type="PANTHER" id="PTHR14196">
    <property type="entry name" value="ODD-SKIPPED - RELATED"/>
    <property type="match status" value="1"/>
</dbReference>
<evidence type="ECO:0000256" key="6">
    <source>
        <dbReference type="ARBA" id="ARBA00023163"/>
    </source>
</evidence>
<keyword evidence="2" id="KW-0677">Repeat</keyword>
<dbReference type="AlphaFoldDB" id="A0A3B1JX19"/>
<sequence>MALGLGQRAREEEMEFQDIRPSSSSGDHQNDLDSLLVVIKTEPDHDEGIGSFVEDHHDLQLSGNAFSPSPSIPKESWDWLSERGSRYTLEKEEDEQEDIRSSLVVIKVEPDEEEPCSSGDQRDVHHELDMMSEMMVPRVGTSEQDLQEMPFTSYSDEDPEHENSRTFPIVNNDLNTTGEDIQPSFGQPKEPRSYCCSYCGRTFSKSSPFYSHMRIHTGERPFQCTHCDKSFIQSTTFKIHQRIHTGERPYQCSECGKTFKRLDNLRIHQRTHTGEKPYKCSHCPKTFSRLDILQNHERIHTGEKPFLCSYCSKTFSRMCIFQVHLRTHTGERPYQCMVCEKRFVELSNLKNHERIHTQERPYQCSLCDKNFIQLSGLTGHMRKHTGEKPYQCTICGNRYSASSTLHDHRRKKHMLSSTTSTVLLSEPTVLQQLETHDEVVSMRYNDLNMIPIPLETGTGIDSSTSTLGLL</sequence>
<dbReference type="FunFam" id="3.30.160.60:FF:003539">
    <property type="match status" value="1"/>
</dbReference>
<feature type="domain" description="C2H2-type" evidence="9">
    <location>
        <begin position="278"/>
        <end position="305"/>
    </location>
</feature>
<dbReference type="Proteomes" id="UP000018467">
    <property type="component" value="Unassembled WGS sequence"/>
</dbReference>
<keyword evidence="1" id="KW-0479">Metal-binding</keyword>
<dbReference type="GO" id="GO:0008270">
    <property type="term" value="F:zinc ion binding"/>
    <property type="evidence" value="ECO:0007669"/>
    <property type="project" value="UniProtKB-KW"/>
</dbReference>
<dbReference type="GeneTree" id="ENSGT00940000154308"/>
<evidence type="ECO:0000256" key="3">
    <source>
        <dbReference type="ARBA" id="ARBA00022771"/>
    </source>
</evidence>
<feature type="domain" description="C2H2-type" evidence="9">
    <location>
        <begin position="194"/>
        <end position="221"/>
    </location>
</feature>
<dbReference type="PROSITE" id="PS50157">
    <property type="entry name" value="ZINC_FINGER_C2H2_2"/>
    <property type="match status" value="8"/>
</dbReference>
<evidence type="ECO:0000256" key="7">
    <source>
        <dbReference type="PROSITE-ProRule" id="PRU00042"/>
    </source>
</evidence>
<evidence type="ECO:0000256" key="5">
    <source>
        <dbReference type="ARBA" id="ARBA00023015"/>
    </source>
</evidence>
<feature type="domain" description="C2H2-type" evidence="9">
    <location>
        <begin position="222"/>
        <end position="249"/>
    </location>
</feature>
<dbReference type="Ensembl" id="ENSAMXT00000049959.1">
    <property type="protein sequence ID" value="ENSAMXP00000046385.1"/>
    <property type="gene ID" value="ENSAMXG00000038849.1"/>
</dbReference>
<name>A0A3B1JX19_ASTMX</name>
<dbReference type="SMART" id="SM00355">
    <property type="entry name" value="ZnF_C2H2"/>
    <property type="match status" value="8"/>
</dbReference>
<feature type="domain" description="C2H2-type" evidence="9">
    <location>
        <begin position="250"/>
        <end position="277"/>
    </location>
</feature>
<dbReference type="GO" id="GO:0000981">
    <property type="term" value="F:DNA-binding transcription factor activity, RNA polymerase II-specific"/>
    <property type="evidence" value="ECO:0007669"/>
    <property type="project" value="TreeGrafter"/>
</dbReference>
<dbReference type="FunFam" id="3.30.160.60:FF:000621">
    <property type="entry name" value="FLT3-interacting zinc finger 1"/>
    <property type="match status" value="1"/>
</dbReference>
<evidence type="ECO:0000256" key="4">
    <source>
        <dbReference type="ARBA" id="ARBA00022833"/>
    </source>
</evidence>
<feature type="domain" description="C2H2-type" evidence="9">
    <location>
        <begin position="334"/>
        <end position="361"/>
    </location>
</feature>
<dbReference type="FunFam" id="3.30.160.60:FF:000538">
    <property type="entry name" value="zinc finger protein 853"/>
    <property type="match status" value="1"/>
</dbReference>
<protein>
    <submittedName>
        <fullName evidence="10">Zinc finger and SCAN domain-containing protein 12-like</fullName>
    </submittedName>
</protein>
<evidence type="ECO:0000256" key="1">
    <source>
        <dbReference type="ARBA" id="ARBA00022723"/>
    </source>
</evidence>
<dbReference type="GO" id="GO:0000977">
    <property type="term" value="F:RNA polymerase II transcription regulatory region sequence-specific DNA binding"/>
    <property type="evidence" value="ECO:0007669"/>
    <property type="project" value="TreeGrafter"/>
</dbReference>
<keyword evidence="3 7" id="KW-0863">Zinc-finger</keyword>
<feature type="region of interest" description="Disordered" evidence="8">
    <location>
        <begin position="1"/>
        <end position="31"/>
    </location>
</feature>
<proteinExistence type="predicted"/>
<reference evidence="10" key="4">
    <citation type="submission" date="2025-09" db="UniProtKB">
        <authorList>
            <consortium name="Ensembl"/>
        </authorList>
    </citation>
    <scope>IDENTIFICATION</scope>
</reference>
<reference evidence="11" key="2">
    <citation type="journal article" date="2014" name="Nat. Commun.">
        <title>The cavefish genome reveals candidate genes for eye loss.</title>
        <authorList>
            <person name="McGaugh S.E."/>
            <person name="Gross J.B."/>
            <person name="Aken B."/>
            <person name="Blin M."/>
            <person name="Borowsky R."/>
            <person name="Chalopin D."/>
            <person name="Hinaux H."/>
            <person name="Jeffery W.R."/>
            <person name="Keene A."/>
            <person name="Ma L."/>
            <person name="Minx P."/>
            <person name="Murphy D."/>
            <person name="O'Quin K.E."/>
            <person name="Retaux S."/>
            <person name="Rohner N."/>
            <person name="Searle S.M."/>
            <person name="Stahl B.A."/>
            <person name="Tabin C."/>
            <person name="Volff J.N."/>
            <person name="Yoshizawa M."/>
            <person name="Warren W.C."/>
        </authorList>
    </citation>
    <scope>NUCLEOTIDE SEQUENCE [LARGE SCALE GENOMIC DNA]</scope>
    <source>
        <strain evidence="11">female</strain>
    </source>
</reference>
<evidence type="ECO:0000313" key="10">
    <source>
        <dbReference type="Ensembl" id="ENSAMXP00000046385.1"/>
    </source>
</evidence>
<feature type="domain" description="C2H2-type" evidence="9">
    <location>
        <begin position="390"/>
        <end position="418"/>
    </location>
</feature>
<evidence type="ECO:0000259" key="9">
    <source>
        <dbReference type="PROSITE" id="PS50157"/>
    </source>
</evidence>
<feature type="domain" description="C2H2-type" evidence="9">
    <location>
        <begin position="306"/>
        <end position="333"/>
    </location>
</feature>
<keyword evidence="11" id="KW-1185">Reference proteome</keyword>
<dbReference type="PANTHER" id="PTHR14196:SF12">
    <property type="entry name" value="ZINC FINGER PROTEIN 208-LIKE"/>
    <property type="match status" value="1"/>
</dbReference>
<dbReference type="InParanoid" id="A0A3B1JX19"/>
<dbReference type="InterPro" id="IPR036236">
    <property type="entry name" value="Znf_C2H2_sf"/>
</dbReference>
<evidence type="ECO:0000256" key="2">
    <source>
        <dbReference type="ARBA" id="ARBA00022737"/>
    </source>
</evidence>
<dbReference type="Bgee" id="ENSAMXG00000038849">
    <property type="expression patterns" value="Expressed in heart and 12 other cell types or tissues"/>
</dbReference>
<dbReference type="FunFam" id="3.30.160.60:FF:000671">
    <property type="entry name" value="Zinc finger protein 26"/>
    <property type="match status" value="1"/>
</dbReference>
<dbReference type="FunFam" id="3.30.160.60:FF:000624">
    <property type="entry name" value="zinc finger protein 697"/>
    <property type="match status" value="1"/>
</dbReference>
<dbReference type="InterPro" id="IPR050717">
    <property type="entry name" value="C2H2-ZF_Transcription_Reg"/>
</dbReference>
<dbReference type="SUPFAM" id="SSF57667">
    <property type="entry name" value="beta-beta-alpha zinc fingers"/>
    <property type="match status" value="5"/>
</dbReference>
<dbReference type="GO" id="GO:0005634">
    <property type="term" value="C:nucleus"/>
    <property type="evidence" value="ECO:0007669"/>
    <property type="project" value="TreeGrafter"/>
</dbReference>
<evidence type="ECO:0000256" key="8">
    <source>
        <dbReference type="SAM" id="MobiDB-lite"/>
    </source>
</evidence>
<dbReference type="PROSITE" id="PS00028">
    <property type="entry name" value="ZINC_FINGER_C2H2_1"/>
    <property type="match status" value="8"/>
</dbReference>
<organism evidence="10 11">
    <name type="scientific">Astyanax mexicanus</name>
    <name type="common">Blind cave fish</name>
    <name type="synonym">Astyanax fasciatus mexicanus</name>
    <dbReference type="NCBI Taxonomy" id="7994"/>
    <lineage>
        <taxon>Eukaryota</taxon>
        <taxon>Metazoa</taxon>
        <taxon>Chordata</taxon>
        <taxon>Craniata</taxon>
        <taxon>Vertebrata</taxon>
        <taxon>Euteleostomi</taxon>
        <taxon>Actinopterygii</taxon>
        <taxon>Neopterygii</taxon>
        <taxon>Teleostei</taxon>
        <taxon>Ostariophysi</taxon>
        <taxon>Characiformes</taxon>
        <taxon>Characoidei</taxon>
        <taxon>Acestrorhamphidae</taxon>
        <taxon>Acestrorhamphinae</taxon>
        <taxon>Astyanax</taxon>
    </lineage>
</organism>
<evidence type="ECO:0000313" key="11">
    <source>
        <dbReference type="Proteomes" id="UP000018467"/>
    </source>
</evidence>
<keyword evidence="5" id="KW-0805">Transcription regulation</keyword>
<dbReference type="FunFam" id="3.30.160.60:FF:002343">
    <property type="entry name" value="Zinc finger protein 33A"/>
    <property type="match status" value="1"/>
</dbReference>
<dbReference type="Gene3D" id="3.30.160.60">
    <property type="entry name" value="Classic Zinc Finger"/>
    <property type="match status" value="8"/>
</dbReference>
<keyword evidence="6" id="KW-0804">Transcription</keyword>
<reference evidence="11" key="1">
    <citation type="submission" date="2013-03" db="EMBL/GenBank/DDBJ databases">
        <authorList>
            <person name="Jeffery W."/>
            <person name="Warren W."/>
            <person name="Wilson R.K."/>
        </authorList>
    </citation>
    <scope>NUCLEOTIDE SEQUENCE</scope>
    <source>
        <strain evidence="11">female</strain>
    </source>
</reference>